<dbReference type="GO" id="GO:0047480">
    <property type="term" value="F:UDP-N-acetylmuramoyl-tripeptide-D-alanyl-D-alanine ligase activity"/>
    <property type="evidence" value="ECO:0007669"/>
    <property type="project" value="UniProtKB-EC"/>
</dbReference>
<evidence type="ECO:0000256" key="4">
    <source>
        <dbReference type="ARBA" id="ARBA00022741"/>
    </source>
</evidence>
<dbReference type="InterPro" id="IPR051046">
    <property type="entry name" value="MurCDEF_CellWall_CoF430Synth"/>
</dbReference>
<dbReference type="Pfam" id="PF01225">
    <property type="entry name" value="Mur_ligase"/>
    <property type="match status" value="1"/>
</dbReference>
<dbReference type="AlphaFoldDB" id="A0A073IQY7"/>
<dbReference type="PANTHER" id="PTHR43024:SF1">
    <property type="entry name" value="UDP-N-ACETYLMURAMOYL-TRIPEPTIDE--D-ALANYL-D-ALANINE LIGASE"/>
    <property type="match status" value="1"/>
</dbReference>
<keyword evidence="15" id="KW-1185">Reference proteome</keyword>
<feature type="domain" description="Mur ligase N-terminal catalytic" evidence="11">
    <location>
        <begin position="30"/>
        <end position="103"/>
    </location>
</feature>
<protein>
    <recommendedName>
        <fullName evidence="10">UDP-N-acetylmuramoyl-tripeptide--D-alanyl-D-alanine ligase</fullName>
        <ecNumber evidence="10">6.3.2.10</ecNumber>
    </recommendedName>
</protein>
<keyword evidence="6 10" id="KW-0133">Cell shape</keyword>
<name>A0A073IQY7_9BACT</name>
<keyword evidence="2" id="KW-0436">Ligase</keyword>
<keyword evidence="1" id="KW-0963">Cytoplasm</keyword>
<dbReference type="NCBIfam" id="TIGR01143">
    <property type="entry name" value="murF"/>
    <property type="match status" value="1"/>
</dbReference>
<keyword evidence="7 10" id="KW-0573">Peptidoglycan synthesis</keyword>
<dbReference type="SUPFAM" id="SSF53623">
    <property type="entry name" value="MurD-like peptide ligases, catalytic domain"/>
    <property type="match status" value="1"/>
</dbReference>
<dbReference type="InterPro" id="IPR013221">
    <property type="entry name" value="Mur_ligase_cen"/>
</dbReference>
<dbReference type="GeneID" id="90984170"/>
<dbReference type="InterPro" id="IPR036615">
    <property type="entry name" value="Mur_ligase_C_dom_sf"/>
</dbReference>
<keyword evidence="9 10" id="KW-0961">Cell wall biogenesis/degradation</keyword>
<dbReference type="GO" id="GO:0009252">
    <property type="term" value="P:peptidoglycan biosynthetic process"/>
    <property type="evidence" value="ECO:0007669"/>
    <property type="project" value="UniProtKB-UniPathway"/>
</dbReference>
<dbReference type="InterPro" id="IPR000713">
    <property type="entry name" value="Mur_ligase_N"/>
</dbReference>
<proteinExistence type="predicted"/>
<dbReference type="OrthoDB" id="9801978at2"/>
<dbReference type="GO" id="GO:0005737">
    <property type="term" value="C:cytoplasm"/>
    <property type="evidence" value="ECO:0007669"/>
    <property type="project" value="UniProtKB-SubCell"/>
</dbReference>
<dbReference type="PANTHER" id="PTHR43024">
    <property type="entry name" value="UDP-N-ACETYLMURAMOYL-TRIPEPTIDE--D-ALANYL-D-ALANINE LIGASE"/>
    <property type="match status" value="1"/>
</dbReference>
<sequence length="469" mass="50178">MTLFSAAEGAKICGGLLIGPDVEISRRWVCDSREASEGCAFVAMKGSSSDGHLYIREAVERGAELVLAEAGEVERQALAQKYGGVSFIAARETQRALCELAKEYLRRVSPKTAAITGSVGKTTTRELTAAALREKYRVHSAIRSFNTLTGCSLTILAMPEETDVLVLELGTNHFGEISEMVANFPPELAVITEVAPCHLEGFGSVEGVLRAKTEICESERLDAAIYNCDNGLLKNYFAHAGMNIAKTSVGRSPEAAVRIGRVAVALGEDGARTEAEISAGGEKITLSSALFGFQHSYNMAYAFAAAVRLGLSPHEAARGIAKTSPLSGRGVCRRTAPRGWLVDEAYNANPASMHAAILNARAAAGNLGLRKCAILAGMKELGRDGAEWHKKIIEELADFDEVSLLGEEWRECGELPEGMRLFASLDELFGAIDVDASDGRIILVKGSNSYGLKRVAEAFPEYRASDGKV</sequence>
<dbReference type="Proteomes" id="UP000027665">
    <property type="component" value="Unassembled WGS sequence"/>
</dbReference>
<evidence type="ECO:0000256" key="7">
    <source>
        <dbReference type="ARBA" id="ARBA00022984"/>
    </source>
</evidence>
<evidence type="ECO:0000256" key="5">
    <source>
        <dbReference type="ARBA" id="ARBA00022840"/>
    </source>
</evidence>
<organism evidence="14 15">
    <name type="scientific">Synergistes jonesii</name>
    <dbReference type="NCBI Taxonomy" id="2754"/>
    <lineage>
        <taxon>Bacteria</taxon>
        <taxon>Thermotogati</taxon>
        <taxon>Synergistota</taxon>
        <taxon>Synergistia</taxon>
        <taxon>Synergistales</taxon>
        <taxon>Synergistaceae</taxon>
        <taxon>Synergistes</taxon>
    </lineage>
</organism>
<keyword evidence="5" id="KW-0067">ATP-binding</keyword>
<dbReference type="GO" id="GO:0005524">
    <property type="term" value="F:ATP binding"/>
    <property type="evidence" value="ECO:0007669"/>
    <property type="project" value="UniProtKB-KW"/>
</dbReference>
<dbReference type="STRING" id="2754.EH55_07940"/>
<keyword evidence="3 10" id="KW-0132">Cell division</keyword>
<evidence type="ECO:0000259" key="13">
    <source>
        <dbReference type="Pfam" id="PF08245"/>
    </source>
</evidence>
<feature type="domain" description="Mur ligase central" evidence="13">
    <location>
        <begin position="115"/>
        <end position="306"/>
    </location>
</feature>
<dbReference type="SUPFAM" id="SSF53244">
    <property type="entry name" value="MurD-like peptide ligases, peptide-binding domain"/>
    <property type="match status" value="1"/>
</dbReference>
<dbReference type="Gene3D" id="3.40.1190.10">
    <property type="entry name" value="Mur-like, catalytic domain"/>
    <property type="match status" value="1"/>
</dbReference>
<comment type="catalytic activity">
    <reaction evidence="10">
        <text>D-alanyl-D-alanine + UDP-N-acetyl-alpha-D-muramoyl-L-alanyl-gamma-D-glutamyl-meso-2,6-diaminopimelate + ATP = UDP-N-acetyl-alpha-D-muramoyl-L-alanyl-gamma-D-glutamyl-meso-2,6-diaminopimeloyl-D-alanyl-D-alanine + ADP + phosphate + H(+)</text>
        <dbReference type="Rhea" id="RHEA:28374"/>
        <dbReference type="ChEBI" id="CHEBI:15378"/>
        <dbReference type="ChEBI" id="CHEBI:30616"/>
        <dbReference type="ChEBI" id="CHEBI:43474"/>
        <dbReference type="ChEBI" id="CHEBI:57822"/>
        <dbReference type="ChEBI" id="CHEBI:61386"/>
        <dbReference type="ChEBI" id="CHEBI:83905"/>
        <dbReference type="ChEBI" id="CHEBI:456216"/>
        <dbReference type="EC" id="6.3.2.10"/>
    </reaction>
</comment>
<accession>A0A073IQY7</accession>
<dbReference type="eggNOG" id="COG0770">
    <property type="taxonomic scope" value="Bacteria"/>
</dbReference>
<comment type="pathway">
    <text evidence="10">Cell wall biogenesis; peptidoglycan biosynthesis.</text>
</comment>
<evidence type="ECO:0000259" key="11">
    <source>
        <dbReference type="Pfam" id="PF01225"/>
    </source>
</evidence>
<comment type="subcellular location">
    <subcellularLocation>
        <location evidence="10">Cytoplasm</location>
    </subcellularLocation>
</comment>
<dbReference type="GO" id="GO:0051301">
    <property type="term" value="P:cell division"/>
    <property type="evidence" value="ECO:0007669"/>
    <property type="project" value="UniProtKB-KW"/>
</dbReference>
<evidence type="ECO:0000256" key="8">
    <source>
        <dbReference type="ARBA" id="ARBA00023306"/>
    </source>
</evidence>
<dbReference type="InterPro" id="IPR035911">
    <property type="entry name" value="MurE/MurF_N"/>
</dbReference>
<evidence type="ECO:0000256" key="3">
    <source>
        <dbReference type="ARBA" id="ARBA00022618"/>
    </source>
</evidence>
<evidence type="ECO:0000256" key="1">
    <source>
        <dbReference type="ARBA" id="ARBA00022490"/>
    </source>
</evidence>
<dbReference type="GO" id="GO:0008766">
    <property type="term" value="F:UDP-N-acetylmuramoylalanyl-D-glutamyl-2,6-diaminopimelate-D-alanyl-D-alanine ligase activity"/>
    <property type="evidence" value="ECO:0007669"/>
    <property type="project" value="RHEA"/>
</dbReference>
<evidence type="ECO:0000256" key="10">
    <source>
        <dbReference type="RuleBase" id="RU004136"/>
    </source>
</evidence>
<comment type="function">
    <text evidence="10">Involved in cell wall formation. Catalyzes the final step in the synthesis of UDP-N-acetylmuramoyl-pentapeptide, the precursor of murein.</text>
</comment>
<dbReference type="Gene3D" id="3.90.190.20">
    <property type="entry name" value="Mur ligase, C-terminal domain"/>
    <property type="match status" value="1"/>
</dbReference>
<dbReference type="Gene3D" id="3.40.1390.10">
    <property type="entry name" value="MurE/MurF, N-terminal domain"/>
    <property type="match status" value="1"/>
</dbReference>
<dbReference type="GO" id="GO:0071555">
    <property type="term" value="P:cell wall organization"/>
    <property type="evidence" value="ECO:0007669"/>
    <property type="project" value="UniProtKB-KW"/>
</dbReference>
<dbReference type="EMBL" id="JMKI01000037">
    <property type="protein sequence ID" value="KEJ91891.1"/>
    <property type="molecule type" value="Genomic_DNA"/>
</dbReference>
<dbReference type="PATRIC" id="fig|2754.20.peg.1090"/>
<dbReference type="UniPathway" id="UPA00219"/>
<keyword evidence="8 10" id="KW-0131">Cell cycle</keyword>
<comment type="caution">
    <text evidence="14">The sequence shown here is derived from an EMBL/GenBank/DDBJ whole genome shotgun (WGS) entry which is preliminary data.</text>
</comment>
<dbReference type="GO" id="GO:0008360">
    <property type="term" value="P:regulation of cell shape"/>
    <property type="evidence" value="ECO:0007669"/>
    <property type="project" value="UniProtKB-KW"/>
</dbReference>
<dbReference type="Pfam" id="PF08245">
    <property type="entry name" value="Mur_ligase_M"/>
    <property type="match status" value="1"/>
</dbReference>
<evidence type="ECO:0000256" key="6">
    <source>
        <dbReference type="ARBA" id="ARBA00022960"/>
    </source>
</evidence>
<dbReference type="Pfam" id="PF02875">
    <property type="entry name" value="Mur_ligase_C"/>
    <property type="match status" value="1"/>
</dbReference>
<evidence type="ECO:0000256" key="2">
    <source>
        <dbReference type="ARBA" id="ARBA00022598"/>
    </source>
</evidence>
<dbReference type="InterPro" id="IPR005863">
    <property type="entry name" value="UDP-N-AcMur_synth"/>
</dbReference>
<evidence type="ECO:0000256" key="9">
    <source>
        <dbReference type="ARBA" id="ARBA00023316"/>
    </source>
</evidence>
<feature type="domain" description="Mur ligase C-terminal" evidence="12">
    <location>
        <begin position="344"/>
        <end position="447"/>
    </location>
</feature>
<evidence type="ECO:0000259" key="12">
    <source>
        <dbReference type="Pfam" id="PF02875"/>
    </source>
</evidence>
<dbReference type="InterPro" id="IPR036565">
    <property type="entry name" value="Mur-like_cat_sf"/>
</dbReference>
<dbReference type="InterPro" id="IPR004101">
    <property type="entry name" value="Mur_ligase_C"/>
</dbReference>
<dbReference type="SUPFAM" id="SSF63418">
    <property type="entry name" value="MurE/MurF N-terminal domain"/>
    <property type="match status" value="1"/>
</dbReference>
<dbReference type="EC" id="6.3.2.10" evidence="10"/>
<gene>
    <name evidence="14" type="ORF">EH55_07940</name>
</gene>
<keyword evidence="4" id="KW-0547">Nucleotide-binding</keyword>
<reference evidence="14 15" key="1">
    <citation type="submission" date="2014-04" db="EMBL/GenBank/DDBJ databases">
        <title>Draft Genome Sequence of Synergistes jonesii.</title>
        <authorList>
            <person name="Coil D.A."/>
            <person name="Eisen J.A."/>
            <person name="Holland-Moritz H.E."/>
        </authorList>
    </citation>
    <scope>NUCLEOTIDE SEQUENCE [LARGE SCALE GENOMIC DNA]</scope>
    <source>
        <strain evidence="14 15">78-1</strain>
    </source>
</reference>
<evidence type="ECO:0000313" key="15">
    <source>
        <dbReference type="Proteomes" id="UP000027665"/>
    </source>
</evidence>
<dbReference type="RefSeq" id="WP_037977305.1">
    <property type="nucleotide sequence ID" value="NZ_JMKI01000037.1"/>
</dbReference>
<evidence type="ECO:0000313" key="14">
    <source>
        <dbReference type="EMBL" id="KEJ91891.1"/>
    </source>
</evidence>